<dbReference type="RefSeq" id="WP_017012734.1">
    <property type="nucleotide sequence ID" value="NZ_FOWR01000010.1"/>
</dbReference>
<dbReference type="OrthoDB" id="5916704at2"/>
<dbReference type="AlphaFoldDB" id="A0A1I5NKG8"/>
<name>A0A1I5NKG8_9GAMM</name>
<dbReference type="GeneID" id="35871699"/>
<gene>
    <name evidence="1" type="ORF">SAMN03084138_01630</name>
</gene>
<protein>
    <submittedName>
        <fullName evidence="1">Uncharacterized protein</fullName>
    </submittedName>
</protein>
<accession>A0A1I5NKG8</accession>
<evidence type="ECO:0000313" key="1">
    <source>
        <dbReference type="EMBL" id="SFP22293.1"/>
    </source>
</evidence>
<evidence type="ECO:0000313" key="2">
    <source>
        <dbReference type="Proteomes" id="UP000182692"/>
    </source>
</evidence>
<reference evidence="1 2" key="1">
    <citation type="submission" date="2016-10" db="EMBL/GenBank/DDBJ databases">
        <authorList>
            <person name="de Groot N.N."/>
        </authorList>
    </citation>
    <scope>NUCLEOTIDE SEQUENCE [LARGE SCALE GENOMIC DNA]</scope>
    <source>
        <strain evidence="1 2">DSM 15893</strain>
    </source>
</reference>
<dbReference type="Proteomes" id="UP000182692">
    <property type="component" value="Unassembled WGS sequence"/>
</dbReference>
<sequence>MNVTIAFFVFSISVFMGVLALPWQQHLMSGQYQHFLVQVLHDGSTTTTKGQTRVDGNSIIHVATIKQSLSEQTSLVRLTGYLKSTLYSYYLLRCDVELVYVDHLDNTSDFLFASSYLFFEDEGCHAKLGVVYEDPEFLIIKDYRSEHTQIVTRL</sequence>
<proteinExistence type="predicted"/>
<organism evidence="1 2">
    <name type="scientific">Enterovibrio norvegicus DSM 15893</name>
    <dbReference type="NCBI Taxonomy" id="1121869"/>
    <lineage>
        <taxon>Bacteria</taxon>
        <taxon>Pseudomonadati</taxon>
        <taxon>Pseudomonadota</taxon>
        <taxon>Gammaproteobacteria</taxon>
        <taxon>Vibrionales</taxon>
        <taxon>Vibrionaceae</taxon>
        <taxon>Enterovibrio</taxon>
    </lineage>
</organism>
<dbReference type="EMBL" id="FOWR01000010">
    <property type="protein sequence ID" value="SFP22293.1"/>
    <property type="molecule type" value="Genomic_DNA"/>
</dbReference>
<dbReference type="STRING" id="1121869.SAMN03084138_01630"/>